<accession>A0A382V6V2</accession>
<proteinExistence type="predicted"/>
<reference evidence="1" key="1">
    <citation type="submission" date="2018-05" db="EMBL/GenBank/DDBJ databases">
        <authorList>
            <person name="Lanie J.A."/>
            <person name="Ng W.-L."/>
            <person name="Kazmierczak K.M."/>
            <person name="Andrzejewski T.M."/>
            <person name="Davidsen T.M."/>
            <person name="Wayne K.J."/>
            <person name="Tettelin H."/>
            <person name="Glass J.I."/>
            <person name="Rusch D."/>
            <person name="Podicherti R."/>
            <person name="Tsui H.-C.T."/>
            <person name="Winkler M.E."/>
        </authorList>
    </citation>
    <scope>NUCLEOTIDE SEQUENCE</scope>
</reference>
<name>A0A382V6V2_9ZZZZ</name>
<organism evidence="1">
    <name type="scientific">marine metagenome</name>
    <dbReference type="NCBI Taxonomy" id="408172"/>
    <lineage>
        <taxon>unclassified sequences</taxon>
        <taxon>metagenomes</taxon>
        <taxon>ecological metagenomes</taxon>
    </lineage>
</organism>
<protein>
    <submittedName>
        <fullName evidence="1">Uncharacterized protein</fullName>
    </submittedName>
</protein>
<evidence type="ECO:0000313" key="1">
    <source>
        <dbReference type="EMBL" id="SVD42213.1"/>
    </source>
</evidence>
<dbReference type="AlphaFoldDB" id="A0A382V6V2"/>
<dbReference type="EMBL" id="UINC01149623">
    <property type="protein sequence ID" value="SVD42213.1"/>
    <property type="molecule type" value="Genomic_DNA"/>
</dbReference>
<gene>
    <name evidence="1" type="ORF">METZ01_LOCUS395067</name>
</gene>
<sequence length="55" mass="6051">MFIIPLLGLMLINGHAWLAFILNFHDKAHKAAFLVMGLLSIKLKADSVSIKGMSN</sequence>